<dbReference type="AlphaFoldDB" id="X1N3Y6"/>
<sequence length="37" mass="4517">WKAWEKSEPRIKLYERIEPLLVEKPKVSIYQVMATEK</sequence>
<dbReference type="EMBL" id="BARV01020225">
    <property type="protein sequence ID" value="GAI24951.1"/>
    <property type="molecule type" value="Genomic_DNA"/>
</dbReference>
<accession>X1N3Y6</accession>
<gene>
    <name evidence="1" type="ORF">S06H3_33814</name>
</gene>
<name>X1N3Y6_9ZZZZ</name>
<reference evidence="1" key="1">
    <citation type="journal article" date="2014" name="Front. Microbiol.">
        <title>High frequency of phylogenetically diverse reductive dehalogenase-homologous genes in deep subseafloor sedimentary metagenomes.</title>
        <authorList>
            <person name="Kawai M."/>
            <person name="Futagami T."/>
            <person name="Toyoda A."/>
            <person name="Takaki Y."/>
            <person name="Nishi S."/>
            <person name="Hori S."/>
            <person name="Arai W."/>
            <person name="Tsubouchi T."/>
            <person name="Morono Y."/>
            <person name="Uchiyama I."/>
            <person name="Ito T."/>
            <person name="Fujiyama A."/>
            <person name="Inagaki F."/>
            <person name="Takami H."/>
        </authorList>
    </citation>
    <scope>NUCLEOTIDE SEQUENCE</scope>
    <source>
        <strain evidence="1">Expedition CK06-06</strain>
    </source>
</reference>
<evidence type="ECO:0000313" key="1">
    <source>
        <dbReference type="EMBL" id="GAI24951.1"/>
    </source>
</evidence>
<proteinExistence type="predicted"/>
<protein>
    <submittedName>
        <fullName evidence="1">Uncharacterized protein</fullName>
    </submittedName>
</protein>
<organism evidence="1">
    <name type="scientific">marine sediment metagenome</name>
    <dbReference type="NCBI Taxonomy" id="412755"/>
    <lineage>
        <taxon>unclassified sequences</taxon>
        <taxon>metagenomes</taxon>
        <taxon>ecological metagenomes</taxon>
    </lineage>
</organism>
<feature type="non-terminal residue" evidence="1">
    <location>
        <position position="1"/>
    </location>
</feature>
<comment type="caution">
    <text evidence="1">The sequence shown here is derived from an EMBL/GenBank/DDBJ whole genome shotgun (WGS) entry which is preliminary data.</text>
</comment>